<keyword evidence="3" id="KW-1185">Reference proteome</keyword>
<dbReference type="SUPFAM" id="SSF109604">
    <property type="entry name" value="HD-domain/PDEase-like"/>
    <property type="match status" value="1"/>
</dbReference>
<reference evidence="2" key="1">
    <citation type="submission" date="2020-09" db="EMBL/GenBank/DDBJ databases">
        <title>A novel bacterium of genus Paenibacillus, isolated from South China Sea.</title>
        <authorList>
            <person name="Huang H."/>
            <person name="Mo K."/>
            <person name="Hu Y."/>
        </authorList>
    </citation>
    <scope>NUCLEOTIDE SEQUENCE</scope>
    <source>
        <strain evidence="2">IB182363</strain>
    </source>
</reference>
<dbReference type="PANTHER" id="PTHR43155">
    <property type="entry name" value="CYCLIC DI-GMP PHOSPHODIESTERASE PA4108-RELATED"/>
    <property type="match status" value="1"/>
</dbReference>
<organism evidence="2 3">
    <name type="scientific">Paenibacillus oceani</name>
    <dbReference type="NCBI Taxonomy" id="2772510"/>
    <lineage>
        <taxon>Bacteria</taxon>
        <taxon>Bacillati</taxon>
        <taxon>Bacillota</taxon>
        <taxon>Bacilli</taxon>
        <taxon>Bacillales</taxon>
        <taxon>Paenibacillaceae</taxon>
        <taxon>Paenibacillus</taxon>
    </lineage>
</organism>
<dbReference type="RefSeq" id="WP_190925941.1">
    <property type="nucleotide sequence ID" value="NZ_JACXJA010000006.1"/>
</dbReference>
<dbReference type="Pfam" id="PF13487">
    <property type="entry name" value="HD_5"/>
    <property type="match status" value="1"/>
</dbReference>
<dbReference type="InterPro" id="IPR037522">
    <property type="entry name" value="HD_GYP_dom"/>
</dbReference>
<feature type="domain" description="HD-GYP" evidence="1">
    <location>
        <begin position="101"/>
        <end position="297"/>
    </location>
</feature>
<dbReference type="PROSITE" id="PS51832">
    <property type="entry name" value="HD_GYP"/>
    <property type="match status" value="1"/>
</dbReference>
<evidence type="ECO:0000259" key="1">
    <source>
        <dbReference type="PROSITE" id="PS51832"/>
    </source>
</evidence>
<dbReference type="AlphaFoldDB" id="A0A927C7T8"/>
<dbReference type="CDD" id="cd00077">
    <property type="entry name" value="HDc"/>
    <property type="match status" value="1"/>
</dbReference>
<dbReference type="InterPro" id="IPR003607">
    <property type="entry name" value="HD/PDEase_dom"/>
</dbReference>
<evidence type="ECO:0000313" key="2">
    <source>
        <dbReference type="EMBL" id="MBD2861713.1"/>
    </source>
</evidence>
<dbReference type="PANTHER" id="PTHR43155:SF2">
    <property type="entry name" value="CYCLIC DI-GMP PHOSPHODIESTERASE PA4108"/>
    <property type="match status" value="1"/>
</dbReference>
<evidence type="ECO:0000313" key="3">
    <source>
        <dbReference type="Proteomes" id="UP000639396"/>
    </source>
</evidence>
<comment type="caution">
    <text evidence="2">The sequence shown here is derived from an EMBL/GenBank/DDBJ whole genome shotgun (WGS) entry which is preliminary data.</text>
</comment>
<sequence length="339" mass="38285">MRLEDVVGRKLKKDLILSNGIVLIPAGTVLENEQMDFLGRHYIGLERLELELISEPERPLATNEPLINQATQEIREVFHYMRRTGKVPMEEVQRSILPTISQAAEYPSLYNVLSGLQAKDDYTYRHNIGVGVISTMLGKWLQLEDEMLGLLTTAATLHDVGKIHIDDDLLNKPGRFTDKEYELMKMHTIFGHDIISNTPGLHPDVALAALQHHEREDGRGYPYGINGIEIAYFSKIVAVADVFHAMTSKRAYKEASPFYEVMQQMITDGFGKLDPVICNLFVHRMMDMSVGSDVVLTDGRQARILNVHPGDPIHPSVLAGHDYIDLRMHRQLHIKSLVG</sequence>
<dbReference type="SMART" id="SM00471">
    <property type="entry name" value="HDc"/>
    <property type="match status" value="1"/>
</dbReference>
<dbReference type="Proteomes" id="UP000639396">
    <property type="component" value="Unassembled WGS sequence"/>
</dbReference>
<dbReference type="EMBL" id="JACXJA010000006">
    <property type="protein sequence ID" value="MBD2861713.1"/>
    <property type="molecule type" value="Genomic_DNA"/>
</dbReference>
<accession>A0A927C7T8</accession>
<proteinExistence type="predicted"/>
<name>A0A927C7T8_9BACL</name>
<dbReference type="Gene3D" id="1.10.3210.10">
    <property type="entry name" value="Hypothetical protein af1432"/>
    <property type="match status" value="1"/>
</dbReference>
<protein>
    <submittedName>
        <fullName evidence="2">HD-GYP domain-containing protein</fullName>
    </submittedName>
</protein>
<gene>
    <name evidence="2" type="ORF">IDH45_06860</name>
</gene>